<dbReference type="Pfam" id="PF13426">
    <property type="entry name" value="PAS_9"/>
    <property type="match status" value="1"/>
</dbReference>
<dbReference type="InterPro" id="IPR000792">
    <property type="entry name" value="Tscrpt_reg_LuxR_C"/>
</dbReference>
<dbReference type="Proteomes" id="UP000637423">
    <property type="component" value="Unassembled WGS sequence"/>
</dbReference>
<dbReference type="Pfam" id="PF00196">
    <property type="entry name" value="GerE"/>
    <property type="match status" value="1"/>
</dbReference>
<dbReference type="AlphaFoldDB" id="A0A916UL27"/>
<keyword evidence="3" id="KW-0804">Transcription</keyword>
<dbReference type="PANTHER" id="PTHR44688:SF16">
    <property type="entry name" value="DNA-BINDING TRANSCRIPTIONAL ACTIVATOR DEVR_DOSR"/>
    <property type="match status" value="1"/>
</dbReference>
<dbReference type="Gene3D" id="3.30.450.20">
    <property type="entry name" value="PAS domain"/>
    <property type="match status" value="1"/>
</dbReference>
<dbReference type="SUPFAM" id="SSF46894">
    <property type="entry name" value="C-terminal effector domain of the bipartite response regulators"/>
    <property type="match status" value="1"/>
</dbReference>
<feature type="domain" description="HTH luxR-type" evidence="4">
    <location>
        <begin position="130"/>
        <end position="192"/>
    </location>
</feature>
<dbReference type="NCBIfam" id="TIGR00229">
    <property type="entry name" value="sensory_box"/>
    <property type="match status" value="1"/>
</dbReference>
<evidence type="ECO:0000256" key="1">
    <source>
        <dbReference type="ARBA" id="ARBA00023015"/>
    </source>
</evidence>
<protein>
    <submittedName>
        <fullName evidence="5">LuxR family transcriptional regulator</fullName>
    </submittedName>
</protein>
<dbReference type="PRINTS" id="PR00038">
    <property type="entry name" value="HTHLUXR"/>
</dbReference>
<dbReference type="InterPro" id="IPR016032">
    <property type="entry name" value="Sig_transdc_resp-reg_C-effctor"/>
</dbReference>
<dbReference type="CDD" id="cd00130">
    <property type="entry name" value="PAS"/>
    <property type="match status" value="1"/>
</dbReference>
<evidence type="ECO:0000259" key="4">
    <source>
        <dbReference type="PROSITE" id="PS50043"/>
    </source>
</evidence>
<evidence type="ECO:0000313" key="5">
    <source>
        <dbReference type="EMBL" id="GGC75593.1"/>
    </source>
</evidence>
<dbReference type="RefSeq" id="WP_188566240.1">
    <property type="nucleotide sequence ID" value="NZ_BMED01000002.1"/>
</dbReference>
<dbReference type="SMART" id="SM00421">
    <property type="entry name" value="HTH_LUXR"/>
    <property type="match status" value="1"/>
</dbReference>
<dbReference type="CDD" id="cd06170">
    <property type="entry name" value="LuxR_C_like"/>
    <property type="match status" value="1"/>
</dbReference>
<reference evidence="5" key="2">
    <citation type="submission" date="2020-09" db="EMBL/GenBank/DDBJ databases">
        <authorList>
            <person name="Sun Q."/>
            <person name="Zhou Y."/>
        </authorList>
    </citation>
    <scope>NUCLEOTIDE SEQUENCE</scope>
    <source>
        <strain evidence="5">CGMCC 1.10998</strain>
    </source>
</reference>
<sequence length="192" mass="21695">MQTANLVLGNNEIDYRAAFYNAPVGQAIGRSRVIVDCNNAFAEMFGGMREDLIGNSFQSLYPTQADFEKTGERIAPFLRDKGRYADDRVMKRLTGELFWVHVSGFAVNRDAPYQETLWAFTNLSKERDVVNAQHASMTPRERDIAALLIEGRTGKEIGKALGISPRTVDIYRTRLLRKYNVSSTVELVKQLL</sequence>
<dbReference type="GO" id="GO:0003677">
    <property type="term" value="F:DNA binding"/>
    <property type="evidence" value="ECO:0007669"/>
    <property type="project" value="UniProtKB-KW"/>
</dbReference>
<keyword evidence="1" id="KW-0805">Transcription regulation</keyword>
<dbReference type="Gene3D" id="1.10.10.10">
    <property type="entry name" value="Winged helix-like DNA-binding domain superfamily/Winged helix DNA-binding domain"/>
    <property type="match status" value="1"/>
</dbReference>
<name>A0A916UL27_9BURK</name>
<dbReference type="PANTHER" id="PTHR44688">
    <property type="entry name" value="DNA-BINDING TRANSCRIPTIONAL ACTIVATOR DEVR_DOSR"/>
    <property type="match status" value="1"/>
</dbReference>
<dbReference type="GO" id="GO:0006355">
    <property type="term" value="P:regulation of DNA-templated transcription"/>
    <property type="evidence" value="ECO:0007669"/>
    <property type="project" value="InterPro"/>
</dbReference>
<keyword evidence="6" id="KW-1185">Reference proteome</keyword>
<comment type="caution">
    <text evidence="5">The sequence shown here is derived from an EMBL/GenBank/DDBJ whole genome shotgun (WGS) entry which is preliminary data.</text>
</comment>
<dbReference type="InterPro" id="IPR036388">
    <property type="entry name" value="WH-like_DNA-bd_sf"/>
</dbReference>
<reference evidence="5" key="1">
    <citation type="journal article" date="2014" name="Int. J. Syst. Evol. Microbiol.">
        <title>Complete genome sequence of Corynebacterium casei LMG S-19264T (=DSM 44701T), isolated from a smear-ripened cheese.</title>
        <authorList>
            <consortium name="US DOE Joint Genome Institute (JGI-PGF)"/>
            <person name="Walter F."/>
            <person name="Albersmeier A."/>
            <person name="Kalinowski J."/>
            <person name="Ruckert C."/>
        </authorList>
    </citation>
    <scope>NUCLEOTIDE SEQUENCE</scope>
    <source>
        <strain evidence="5">CGMCC 1.10998</strain>
    </source>
</reference>
<dbReference type="EMBL" id="BMED01000002">
    <property type="protein sequence ID" value="GGC75593.1"/>
    <property type="molecule type" value="Genomic_DNA"/>
</dbReference>
<dbReference type="SUPFAM" id="SSF55785">
    <property type="entry name" value="PYP-like sensor domain (PAS domain)"/>
    <property type="match status" value="1"/>
</dbReference>
<keyword evidence="2" id="KW-0238">DNA-binding</keyword>
<dbReference type="PROSITE" id="PS50043">
    <property type="entry name" value="HTH_LUXR_2"/>
    <property type="match status" value="1"/>
</dbReference>
<evidence type="ECO:0000256" key="2">
    <source>
        <dbReference type="ARBA" id="ARBA00023125"/>
    </source>
</evidence>
<proteinExistence type="predicted"/>
<organism evidence="5 6">
    <name type="scientific">Undibacterium terreum</name>
    <dbReference type="NCBI Taxonomy" id="1224302"/>
    <lineage>
        <taxon>Bacteria</taxon>
        <taxon>Pseudomonadati</taxon>
        <taxon>Pseudomonadota</taxon>
        <taxon>Betaproteobacteria</taxon>
        <taxon>Burkholderiales</taxon>
        <taxon>Oxalobacteraceae</taxon>
        <taxon>Undibacterium</taxon>
    </lineage>
</organism>
<gene>
    <name evidence="5" type="ORF">GCM10011396_23560</name>
</gene>
<evidence type="ECO:0000313" key="6">
    <source>
        <dbReference type="Proteomes" id="UP000637423"/>
    </source>
</evidence>
<evidence type="ECO:0000256" key="3">
    <source>
        <dbReference type="ARBA" id="ARBA00023163"/>
    </source>
</evidence>
<dbReference type="InterPro" id="IPR000014">
    <property type="entry name" value="PAS"/>
</dbReference>
<accession>A0A916UL27</accession>
<dbReference type="InterPro" id="IPR035965">
    <property type="entry name" value="PAS-like_dom_sf"/>
</dbReference>